<evidence type="ECO:0000256" key="1">
    <source>
        <dbReference type="ARBA" id="ARBA00022729"/>
    </source>
</evidence>
<dbReference type="Pfam" id="PF19258">
    <property type="entry name" value="KxYKxGKxW_sig"/>
    <property type="match status" value="1"/>
</dbReference>
<dbReference type="NCBIfam" id="TIGR03715">
    <property type="entry name" value="KxYKxGKxW"/>
    <property type="match status" value="1"/>
</dbReference>
<dbReference type="InterPro" id="IPR022263">
    <property type="entry name" value="KxYKxGKxW"/>
</dbReference>
<evidence type="ECO:0000313" key="4">
    <source>
        <dbReference type="Proteomes" id="UP000285725"/>
    </source>
</evidence>
<dbReference type="AlphaFoldDB" id="A0AAE8DJW8"/>
<evidence type="ECO:0000313" key="3">
    <source>
        <dbReference type="EMBL" id="RHN27069.1"/>
    </source>
</evidence>
<accession>A0AAE8DJW8</accession>
<feature type="compositionally biased region" description="Basic and acidic residues" evidence="2">
    <location>
        <begin position="186"/>
        <end position="200"/>
    </location>
</feature>
<protein>
    <submittedName>
        <fullName evidence="3">Accessory Sec-dependent LPXTG-anchored adhesin</fullName>
    </submittedName>
</protein>
<gene>
    <name evidence="3" type="ORF">DWZ19_01015</name>
</gene>
<organism evidence="3 4">
    <name type="scientific">Streptococcus parasanguinis</name>
    <dbReference type="NCBI Taxonomy" id="1318"/>
    <lineage>
        <taxon>Bacteria</taxon>
        <taxon>Bacillati</taxon>
        <taxon>Bacillota</taxon>
        <taxon>Bacilli</taxon>
        <taxon>Lactobacillales</taxon>
        <taxon>Streptococcaceae</taxon>
        <taxon>Streptococcus</taxon>
    </lineage>
</organism>
<dbReference type="Gene3D" id="2.60.40.3400">
    <property type="match status" value="1"/>
</dbReference>
<feature type="region of interest" description="Disordered" evidence="2">
    <location>
        <begin position="171"/>
        <end position="201"/>
    </location>
</feature>
<reference evidence="3 4" key="1">
    <citation type="submission" date="2018-08" db="EMBL/GenBank/DDBJ databases">
        <title>A genome reference for cultivated species of the human gut microbiota.</title>
        <authorList>
            <person name="Zou Y."/>
            <person name="Xue W."/>
            <person name="Luo G."/>
        </authorList>
    </citation>
    <scope>NUCLEOTIDE SEQUENCE [LARGE SCALE GENOMIC DNA]</scope>
    <source>
        <strain evidence="3 4">AF30-12BH</strain>
    </source>
</reference>
<dbReference type="Proteomes" id="UP000285725">
    <property type="component" value="Unassembled WGS sequence"/>
</dbReference>
<proteinExistence type="predicted"/>
<keyword evidence="1" id="KW-0732">Signal</keyword>
<feature type="region of interest" description="Disordered" evidence="2">
    <location>
        <begin position="509"/>
        <end position="669"/>
    </location>
</feature>
<sequence length="669" mass="69235">MFFKRSNGSFRETDRVTRFKLIKSGKNWLRAATSNLGLFKVVRGQVEDLVVAEVAEETMKMTESSSRTVLKGVIAAGAILGGAVVTTAAQADETGAEKTTASELDNETIAEADSVVLGTTSVSESVSEENVASTSVSESASVSVSESASISASSSTSLSLSEQGSNELSAALSESTVAVTESQVTEESKQSPATRDEKAVLEQNASEAEILNKLAGNYSSNVTVSERKEAIESAIAKVQTELTASNSLIHANVSAQAYTEQRERLGKSIDELMVTLNAAGFTGNATVNGETAIQATLNVATGESKLHVGSGVDTNYKIPIYYKLRAVNDGTTVTFTYTVTYDNPETPTVEKPAALAPGYSIYNSGTSTQTMFTLGKGFGSPSNVTSYITDSQGNQVSNPKANTTPIVKQGDGFTWANGYQMNGFQVKQGYGLTSTWTVPVTGADTSFTFSPYAAKTNAIEINFFNGSKVIESEVDTTSQSMSLSSSLSESISEVVSESVSLSEEASASLSESLSMSASESEEASASMSESISEEASASLSESLSMSASESEETSTSLSEEASSSLSESISASESEEASASLSVSESEDASASLSESVSSSESASESVSESLSLSESASEEASASLSESLSVSTSESTSVSQSVSASESTSTSVSQSVSASESTSTSASQ</sequence>
<dbReference type="NCBIfam" id="TIGR04224">
    <property type="entry name" value="ser_adhes_Nterm"/>
    <property type="match status" value="1"/>
</dbReference>
<feature type="compositionally biased region" description="Polar residues" evidence="2">
    <location>
        <begin position="171"/>
        <end position="185"/>
    </location>
</feature>
<dbReference type="EMBL" id="QRQU01000001">
    <property type="protein sequence ID" value="RHN27069.1"/>
    <property type="molecule type" value="Genomic_DNA"/>
</dbReference>
<name>A0AAE8DJW8_STRPA</name>
<evidence type="ECO:0000256" key="2">
    <source>
        <dbReference type="SAM" id="MobiDB-lite"/>
    </source>
</evidence>
<dbReference type="InterPro" id="IPR026465">
    <property type="entry name" value="Ser_adhes_glycop_N"/>
</dbReference>
<comment type="caution">
    <text evidence="3">The sequence shown here is derived from an EMBL/GenBank/DDBJ whole genome shotgun (WGS) entry which is preliminary data.</text>
</comment>